<sequence length="401" mass="44649">MPHVPDASSDDGLFDPAQFQHLVDHGHENPMAISSNSESSSDSEFHVGGSDSNESEDESEDGTDALDAHVRESIQEDDNELDSESDSSEIGISGDTTPLAKYSRARPARPSVSSLSISSFSTPITQQSHVATPPCHFTRSQRKQDQALLSRNPPSSSGPHLDDRDRLIRKLRKELEHTHAQRDSAETHAVQAQRQCAVWKHRFNKKQEKARKETRRIYTRARVVSNDAGLEDAQQDHDKRAEKQQKEAAKIAQKAAKQKEDLVRRATQGSTRAFAGSLSLSRTRLNLKTLQTPLGSTFREQRLSFLSASPAILTTTPASKKMHASVACLTELVAASALPRTMKMRPQHLAQPRAAVSHLLPTWELSRIHMRPLTLLLIIFLCCLFLSLLQVRSPLRTFLQI</sequence>
<feature type="compositionally biased region" description="Low complexity" evidence="1">
    <location>
        <begin position="34"/>
        <end position="52"/>
    </location>
</feature>
<proteinExistence type="predicted"/>
<feature type="transmembrane region" description="Helical" evidence="2">
    <location>
        <begin position="373"/>
        <end position="391"/>
    </location>
</feature>
<reference evidence="4" key="2">
    <citation type="submission" date="2015-01" db="EMBL/GenBank/DDBJ databases">
        <title>Evolutionary Origins and Diversification of the Mycorrhizal Mutualists.</title>
        <authorList>
            <consortium name="DOE Joint Genome Institute"/>
            <consortium name="Mycorrhizal Genomics Consortium"/>
            <person name="Kohler A."/>
            <person name="Kuo A."/>
            <person name="Nagy L.G."/>
            <person name="Floudas D."/>
            <person name="Copeland A."/>
            <person name="Barry K.W."/>
            <person name="Cichocki N."/>
            <person name="Veneault-Fourrey C."/>
            <person name="LaButti K."/>
            <person name="Lindquist E.A."/>
            <person name="Lipzen A."/>
            <person name="Lundell T."/>
            <person name="Morin E."/>
            <person name="Murat C."/>
            <person name="Riley R."/>
            <person name="Ohm R."/>
            <person name="Sun H."/>
            <person name="Tunlid A."/>
            <person name="Henrissat B."/>
            <person name="Grigoriev I.V."/>
            <person name="Hibbett D.S."/>
            <person name="Martin F."/>
        </authorList>
    </citation>
    <scope>NUCLEOTIDE SEQUENCE [LARGE SCALE GENOMIC DNA]</scope>
    <source>
        <strain evidence="4">h7</strain>
    </source>
</reference>
<name>A0A0C3CTN7_HEBCY</name>
<feature type="region of interest" description="Disordered" evidence="1">
    <location>
        <begin position="1"/>
        <end position="165"/>
    </location>
</feature>
<keyword evidence="2" id="KW-0812">Transmembrane</keyword>
<reference evidence="3 4" key="1">
    <citation type="submission" date="2014-04" db="EMBL/GenBank/DDBJ databases">
        <authorList>
            <consortium name="DOE Joint Genome Institute"/>
            <person name="Kuo A."/>
            <person name="Gay G."/>
            <person name="Dore J."/>
            <person name="Kohler A."/>
            <person name="Nagy L.G."/>
            <person name="Floudas D."/>
            <person name="Copeland A."/>
            <person name="Barry K.W."/>
            <person name="Cichocki N."/>
            <person name="Veneault-Fourrey C."/>
            <person name="LaButti K."/>
            <person name="Lindquist E.A."/>
            <person name="Lipzen A."/>
            <person name="Lundell T."/>
            <person name="Morin E."/>
            <person name="Murat C."/>
            <person name="Sun H."/>
            <person name="Tunlid A."/>
            <person name="Henrissat B."/>
            <person name="Grigoriev I.V."/>
            <person name="Hibbett D.S."/>
            <person name="Martin F."/>
            <person name="Nordberg H.P."/>
            <person name="Cantor M.N."/>
            <person name="Hua S.X."/>
        </authorList>
    </citation>
    <scope>NUCLEOTIDE SEQUENCE [LARGE SCALE GENOMIC DNA]</scope>
    <source>
        <strain evidence="4">h7</strain>
    </source>
</reference>
<dbReference type="EMBL" id="KN831770">
    <property type="protein sequence ID" value="KIM47231.1"/>
    <property type="molecule type" value="Genomic_DNA"/>
</dbReference>
<dbReference type="HOGENOM" id="CLU_688043_0_0_1"/>
<gene>
    <name evidence="3" type="ORF">M413DRAFT_440716</name>
</gene>
<accession>A0A0C3CTN7</accession>
<feature type="compositionally biased region" description="Polar residues" evidence="1">
    <location>
        <begin position="147"/>
        <end position="158"/>
    </location>
</feature>
<evidence type="ECO:0000256" key="1">
    <source>
        <dbReference type="SAM" id="MobiDB-lite"/>
    </source>
</evidence>
<feature type="non-terminal residue" evidence="3">
    <location>
        <position position="401"/>
    </location>
</feature>
<protein>
    <submittedName>
        <fullName evidence="3">Uncharacterized protein</fullName>
    </submittedName>
</protein>
<keyword evidence="2" id="KW-0472">Membrane</keyword>
<feature type="compositionally biased region" description="Acidic residues" evidence="1">
    <location>
        <begin position="53"/>
        <end position="64"/>
    </location>
</feature>
<evidence type="ECO:0000256" key="2">
    <source>
        <dbReference type="SAM" id="Phobius"/>
    </source>
</evidence>
<evidence type="ECO:0000313" key="3">
    <source>
        <dbReference type="EMBL" id="KIM47231.1"/>
    </source>
</evidence>
<keyword evidence="4" id="KW-1185">Reference proteome</keyword>
<feature type="compositionally biased region" description="Basic and acidic residues" evidence="1">
    <location>
        <begin position="234"/>
        <end position="249"/>
    </location>
</feature>
<feature type="compositionally biased region" description="Low complexity" evidence="1">
    <location>
        <begin position="108"/>
        <end position="121"/>
    </location>
</feature>
<feature type="compositionally biased region" description="Acidic residues" evidence="1">
    <location>
        <begin position="75"/>
        <end position="87"/>
    </location>
</feature>
<feature type="region of interest" description="Disordered" evidence="1">
    <location>
        <begin position="228"/>
        <end position="253"/>
    </location>
</feature>
<keyword evidence="2" id="KW-1133">Transmembrane helix</keyword>
<dbReference type="AlphaFoldDB" id="A0A0C3CTN7"/>
<dbReference type="Proteomes" id="UP000053424">
    <property type="component" value="Unassembled WGS sequence"/>
</dbReference>
<organism evidence="3 4">
    <name type="scientific">Hebeloma cylindrosporum</name>
    <dbReference type="NCBI Taxonomy" id="76867"/>
    <lineage>
        <taxon>Eukaryota</taxon>
        <taxon>Fungi</taxon>
        <taxon>Dikarya</taxon>
        <taxon>Basidiomycota</taxon>
        <taxon>Agaricomycotina</taxon>
        <taxon>Agaricomycetes</taxon>
        <taxon>Agaricomycetidae</taxon>
        <taxon>Agaricales</taxon>
        <taxon>Agaricineae</taxon>
        <taxon>Hymenogastraceae</taxon>
        <taxon>Hebeloma</taxon>
    </lineage>
</organism>
<evidence type="ECO:0000313" key="4">
    <source>
        <dbReference type="Proteomes" id="UP000053424"/>
    </source>
</evidence>